<dbReference type="GO" id="GO:0016836">
    <property type="term" value="F:hydro-lyase activity"/>
    <property type="evidence" value="ECO:0007669"/>
    <property type="project" value="UniProtKB-ARBA"/>
</dbReference>
<dbReference type="GO" id="GO:0051536">
    <property type="term" value="F:iron-sulfur cluster binding"/>
    <property type="evidence" value="ECO:0007669"/>
    <property type="project" value="UniProtKB-KW"/>
</dbReference>
<dbReference type="Gene3D" id="1.20.1270.370">
    <property type="match status" value="1"/>
</dbReference>
<dbReference type="PANTHER" id="PTHR30548:SF5">
    <property type="entry name" value="SUBUNIT OF OXYGEN-SENSITIVE 2-HYDROXYISOCAPROYL-COA DEHYDRATASE"/>
    <property type="match status" value="1"/>
</dbReference>
<dbReference type="Proteomes" id="UP000322619">
    <property type="component" value="Unassembled WGS sequence"/>
</dbReference>
<dbReference type="PANTHER" id="PTHR30548">
    <property type="entry name" value="2-HYDROXYGLUTARYL-COA DEHYDRATASE, D-COMPONENT-RELATED"/>
    <property type="match status" value="1"/>
</dbReference>
<evidence type="ECO:0000256" key="2">
    <source>
        <dbReference type="ARBA" id="ARBA00005806"/>
    </source>
</evidence>
<dbReference type="RefSeq" id="WP_148638024.1">
    <property type="nucleotide sequence ID" value="NZ_VSLA01000025.1"/>
</dbReference>
<comment type="cofactor">
    <cofactor evidence="1">
        <name>[4Fe-4S] cluster</name>
        <dbReference type="ChEBI" id="CHEBI:49883"/>
    </cofactor>
</comment>
<protein>
    <submittedName>
        <fullName evidence="6">2-hydroxyacyl-CoA dehydratase</fullName>
    </submittedName>
</protein>
<accession>A0A5D0WJQ6</accession>
<evidence type="ECO:0000256" key="4">
    <source>
        <dbReference type="ARBA" id="ARBA00023004"/>
    </source>
</evidence>
<dbReference type="Gene3D" id="3.40.50.11890">
    <property type="match status" value="1"/>
</dbReference>
<evidence type="ECO:0000256" key="1">
    <source>
        <dbReference type="ARBA" id="ARBA00001966"/>
    </source>
</evidence>
<keyword evidence="3" id="KW-0479">Metal-binding</keyword>
<keyword evidence="5" id="KW-0411">Iron-sulfur</keyword>
<keyword evidence="4" id="KW-0408">Iron</keyword>
<comment type="caution">
    <text evidence="6">The sequence shown here is derived from an EMBL/GenBank/DDBJ whole genome shotgun (WGS) entry which is preliminary data.</text>
</comment>
<dbReference type="InterPro" id="IPR010327">
    <property type="entry name" value="FldB/FldC_alpha/beta"/>
</dbReference>
<dbReference type="Pfam" id="PF06050">
    <property type="entry name" value="HGD-D"/>
    <property type="match status" value="1"/>
</dbReference>
<organism evidence="6 7">
    <name type="scientific">Acetobacterium wieringae</name>
    <dbReference type="NCBI Taxonomy" id="52694"/>
    <lineage>
        <taxon>Bacteria</taxon>
        <taxon>Bacillati</taxon>
        <taxon>Bacillota</taxon>
        <taxon>Clostridia</taxon>
        <taxon>Eubacteriales</taxon>
        <taxon>Eubacteriaceae</taxon>
        <taxon>Acetobacterium</taxon>
    </lineage>
</organism>
<name>A0A5D0WJQ6_9FIRM</name>
<proteinExistence type="inferred from homology"/>
<dbReference type="Gene3D" id="3.40.50.11900">
    <property type="match status" value="1"/>
</dbReference>
<reference evidence="6 7" key="1">
    <citation type="submission" date="2019-08" db="EMBL/GenBank/DDBJ databases">
        <title>Isolation and enrichment of carboxydotrophic bacteria from anaerobic sludge for the production of bio-based chemicals from syngas.</title>
        <authorList>
            <person name="Antares A.L."/>
            <person name="Moreira J."/>
            <person name="Diender M."/>
            <person name="Parshina S.N."/>
            <person name="Stams A.J.M."/>
            <person name="Alves M."/>
            <person name="Alves J.I."/>
            <person name="Sousa D.Z."/>
        </authorList>
    </citation>
    <scope>NUCLEOTIDE SEQUENCE [LARGE SCALE GENOMIC DNA]</scope>
    <source>
        <strain evidence="6 7">JM</strain>
    </source>
</reference>
<dbReference type="EMBL" id="VSLA01000025">
    <property type="protein sequence ID" value="TYC84542.1"/>
    <property type="molecule type" value="Genomic_DNA"/>
</dbReference>
<evidence type="ECO:0000256" key="3">
    <source>
        <dbReference type="ARBA" id="ARBA00022723"/>
    </source>
</evidence>
<evidence type="ECO:0000256" key="5">
    <source>
        <dbReference type="ARBA" id="ARBA00023014"/>
    </source>
</evidence>
<dbReference type="GO" id="GO:0046872">
    <property type="term" value="F:metal ion binding"/>
    <property type="evidence" value="ECO:0007669"/>
    <property type="project" value="UniProtKB-KW"/>
</dbReference>
<sequence length="374" mass="41890">MSDLKQSLQAFHKIASSPKEQLKNYLAQDKKVVLCAPVYTPEEIVHAMGMIPFGTWGADVEIKEAKTYFPAFICSVMQSILELGIRGEFEGASAIIIPSLCDSLKCLGENWKSSVKNIPFIPMVYPQNRKADFGKDFTKAGYERVIADLEKATGMSFDDAKLQESIAIYNEHNAVMRQLSDCLNDYPEITAVDRNAIFQSAFYLEKSEHTALVKTLIGELEKTEKTANNKIKIVTTGILTDAADLLQILDENDMQIVADNVASESRQYQVDAKPAATGLDSLADKFADMDNCSVLFNVDKVIAQYTVDLVAKYQANGVVFVMTKFCDPEEFDYVMIKKACEEKNIPILLVEIDRQMTNYEQVRTAVETFKEVLK</sequence>
<gene>
    <name evidence="6" type="ORF">FXB42_12325</name>
</gene>
<evidence type="ECO:0000313" key="6">
    <source>
        <dbReference type="EMBL" id="TYC84542.1"/>
    </source>
</evidence>
<comment type="similarity">
    <text evidence="2">Belongs to the FldB/FldC dehydratase alpha/beta subunit family.</text>
</comment>
<dbReference type="AlphaFoldDB" id="A0A5D0WJQ6"/>
<evidence type="ECO:0000313" key="7">
    <source>
        <dbReference type="Proteomes" id="UP000322619"/>
    </source>
</evidence>